<protein>
    <recommendedName>
        <fullName evidence="1">Macro domain-containing protein</fullName>
    </recommendedName>
</protein>
<gene>
    <name evidence="2" type="ORF">HYPSUDRAFT_107910</name>
</gene>
<dbReference type="OrthoDB" id="6082470at2759"/>
<dbReference type="InterPro" id="IPR028071">
    <property type="entry name" value="Macro-like_dom"/>
</dbReference>
<evidence type="ECO:0000259" key="1">
    <source>
        <dbReference type="PROSITE" id="PS51154"/>
    </source>
</evidence>
<accession>A0A0D2MQ84</accession>
<dbReference type="SUPFAM" id="SSF52949">
    <property type="entry name" value="Macro domain-like"/>
    <property type="match status" value="1"/>
</dbReference>
<dbReference type="Proteomes" id="UP000054270">
    <property type="component" value="Unassembled WGS sequence"/>
</dbReference>
<dbReference type="Pfam" id="PF14519">
    <property type="entry name" value="Macro_2"/>
    <property type="match status" value="1"/>
</dbReference>
<dbReference type="InterPro" id="IPR043472">
    <property type="entry name" value="Macro_dom-like"/>
</dbReference>
<dbReference type="InterPro" id="IPR002589">
    <property type="entry name" value="Macro_dom"/>
</dbReference>
<dbReference type="OMA" id="HNCALSQ"/>
<name>A0A0D2MQ84_HYPSF</name>
<evidence type="ECO:0000313" key="3">
    <source>
        <dbReference type="Proteomes" id="UP000054270"/>
    </source>
</evidence>
<organism evidence="2 3">
    <name type="scientific">Hypholoma sublateritium (strain FD-334 SS-4)</name>
    <dbReference type="NCBI Taxonomy" id="945553"/>
    <lineage>
        <taxon>Eukaryota</taxon>
        <taxon>Fungi</taxon>
        <taxon>Dikarya</taxon>
        <taxon>Basidiomycota</taxon>
        <taxon>Agaricomycotina</taxon>
        <taxon>Agaricomycetes</taxon>
        <taxon>Agaricomycetidae</taxon>
        <taxon>Agaricales</taxon>
        <taxon>Agaricineae</taxon>
        <taxon>Strophariaceae</taxon>
        <taxon>Hypholoma</taxon>
    </lineage>
</organism>
<dbReference type="Gene3D" id="3.40.220.10">
    <property type="entry name" value="Leucine Aminopeptidase, subunit E, domain 1"/>
    <property type="match status" value="1"/>
</dbReference>
<dbReference type="STRING" id="945553.A0A0D2MQ84"/>
<feature type="non-terminal residue" evidence="2">
    <location>
        <position position="184"/>
    </location>
</feature>
<proteinExistence type="predicted"/>
<dbReference type="EMBL" id="KN817529">
    <property type="protein sequence ID" value="KJA26128.1"/>
    <property type="molecule type" value="Genomic_DNA"/>
</dbReference>
<feature type="domain" description="Macro" evidence="1">
    <location>
        <begin position="1"/>
        <end position="184"/>
    </location>
</feature>
<dbReference type="AlphaFoldDB" id="A0A0D2MQ84"/>
<evidence type="ECO:0000313" key="2">
    <source>
        <dbReference type="EMBL" id="KJA26128.1"/>
    </source>
</evidence>
<feature type="non-terminal residue" evidence="2">
    <location>
        <position position="1"/>
    </location>
</feature>
<reference evidence="3" key="1">
    <citation type="submission" date="2014-04" db="EMBL/GenBank/DDBJ databases">
        <title>Evolutionary Origins and Diversification of the Mycorrhizal Mutualists.</title>
        <authorList>
            <consortium name="DOE Joint Genome Institute"/>
            <consortium name="Mycorrhizal Genomics Consortium"/>
            <person name="Kohler A."/>
            <person name="Kuo A."/>
            <person name="Nagy L.G."/>
            <person name="Floudas D."/>
            <person name="Copeland A."/>
            <person name="Barry K.W."/>
            <person name="Cichocki N."/>
            <person name="Veneault-Fourrey C."/>
            <person name="LaButti K."/>
            <person name="Lindquist E.A."/>
            <person name="Lipzen A."/>
            <person name="Lundell T."/>
            <person name="Morin E."/>
            <person name="Murat C."/>
            <person name="Riley R."/>
            <person name="Ohm R."/>
            <person name="Sun H."/>
            <person name="Tunlid A."/>
            <person name="Henrissat B."/>
            <person name="Grigoriev I.V."/>
            <person name="Hibbett D.S."/>
            <person name="Martin F."/>
        </authorList>
    </citation>
    <scope>NUCLEOTIDE SEQUENCE [LARGE SCALE GENOMIC DNA]</scope>
    <source>
        <strain evidence="3">FD-334 SS-4</strain>
    </source>
</reference>
<dbReference type="PROSITE" id="PS51154">
    <property type="entry name" value="MACRO"/>
    <property type="match status" value="1"/>
</dbReference>
<sequence>AAKLQCDCIVSPANSYGIMDGGFDLELSRVLKGQNGDEWTLTDHCQSFIREKSSGYLPPGSCLVVPLPEAAAGIGNPWGAQSLAIVPTMRTPEDISWNRDLVYNAMWSILKEVALWNGRCDSAGVGDGRIGTVLMTGLGTGTGAVPGRVCARQMILAVRHFIEGVPEAPRWESVGARNEEIRQT</sequence>
<keyword evidence="3" id="KW-1185">Reference proteome</keyword>